<dbReference type="CDD" id="cd17569">
    <property type="entry name" value="REC_HupR-like"/>
    <property type="match status" value="1"/>
</dbReference>
<accession>A0A0G3BSZ6</accession>
<dbReference type="Gene3D" id="3.40.50.2300">
    <property type="match status" value="2"/>
</dbReference>
<dbReference type="InterPro" id="IPR050595">
    <property type="entry name" value="Bact_response_regulator"/>
</dbReference>
<dbReference type="SUPFAM" id="SSF52172">
    <property type="entry name" value="CheY-like"/>
    <property type="match status" value="1"/>
</dbReference>
<dbReference type="InterPro" id="IPR001789">
    <property type="entry name" value="Sig_transdc_resp-reg_receiver"/>
</dbReference>
<dbReference type="PROSITE" id="PS50110">
    <property type="entry name" value="RESPONSE_REGULATORY"/>
    <property type="match status" value="1"/>
</dbReference>
<dbReference type="Pfam" id="PF00072">
    <property type="entry name" value="Response_reg"/>
    <property type="match status" value="1"/>
</dbReference>
<name>A0A0G3BSZ6_9BURK</name>
<evidence type="ECO:0000313" key="5">
    <source>
        <dbReference type="Proteomes" id="UP000035352"/>
    </source>
</evidence>
<dbReference type="InterPro" id="IPR011006">
    <property type="entry name" value="CheY-like_superfamily"/>
</dbReference>
<dbReference type="EMBL" id="CP011371">
    <property type="protein sequence ID" value="AKJ29655.1"/>
    <property type="molecule type" value="Genomic_DNA"/>
</dbReference>
<dbReference type="Proteomes" id="UP000035352">
    <property type="component" value="Chromosome"/>
</dbReference>
<evidence type="ECO:0000259" key="3">
    <source>
        <dbReference type="PROSITE" id="PS50110"/>
    </source>
</evidence>
<feature type="domain" description="Response regulatory" evidence="3">
    <location>
        <begin position="5"/>
        <end position="119"/>
    </location>
</feature>
<dbReference type="STRING" id="413882.AAW51_2964"/>
<gene>
    <name evidence="4" type="ORF">AAW51_2964</name>
</gene>
<dbReference type="GO" id="GO:0000160">
    <property type="term" value="P:phosphorelay signal transduction system"/>
    <property type="evidence" value="ECO:0007669"/>
    <property type="project" value="InterPro"/>
</dbReference>
<evidence type="ECO:0000313" key="4">
    <source>
        <dbReference type="EMBL" id="AKJ29655.1"/>
    </source>
</evidence>
<dbReference type="SMART" id="SM00448">
    <property type="entry name" value="REC"/>
    <property type="match status" value="1"/>
</dbReference>
<keyword evidence="1 2" id="KW-0597">Phosphoprotein</keyword>
<dbReference type="PANTHER" id="PTHR44591">
    <property type="entry name" value="STRESS RESPONSE REGULATOR PROTEIN 1"/>
    <property type="match status" value="1"/>
</dbReference>
<dbReference type="RefSeq" id="WP_047195214.1">
    <property type="nucleotide sequence ID" value="NZ_CP011371.1"/>
</dbReference>
<evidence type="ECO:0000256" key="2">
    <source>
        <dbReference type="PROSITE-ProRule" id="PRU00169"/>
    </source>
</evidence>
<proteinExistence type="predicted"/>
<dbReference type="OrthoDB" id="9774747at2"/>
<dbReference type="KEGG" id="pbh:AAW51_2964"/>
<protein>
    <submittedName>
        <fullName evidence="4">Response regulator</fullName>
    </submittedName>
</protein>
<reference evidence="4 5" key="1">
    <citation type="submission" date="2015-05" db="EMBL/GenBank/DDBJ databases">
        <authorList>
            <person name="Tang B."/>
            <person name="Yu Y."/>
        </authorList>
    </citation>
    <scope>NUCLEOTIDE SEQUENCE [LARGE SCALE GENOMIC DNA]</scope>
    <source>
        <strain evidence="4 5">DSM 7029</strain>
    </source>
</reference>
<keyword evidence="5" id="KW-1185">Reference proteome</keyword>
<feature type="modified residue" description="4-aspartylphosphate" evidence="2">
    <location>
        <position position="53"/>
    </location>
</feature>
<sequence length="334" mass="36501">MNKPSLLFVDDEPSILVALRVVFRTGYDVVTTTDAHQAVELLKQKRFDVIVSDQRMPEMTGVQLLRHACELSPDTTRILLTGYSDADAIVGAINEGEVYRYAQKPWDNATLKALVDEAVVVARRVREPESGVGELAEALAPPEQEVAAPVAGDREVVLVVDPKSALYPRARHEIAADFELVAAARLDEVFKFMDRSPVGIMICAFDVQNEADCRFLQALKQQYPHLLVIAVCDSMDSARLIELINRAKIFRFVKNPVPWALLGRYLGSAVSHLRELKQNPALLYRQAADPLPGVAALVAPAAGAPAAPAAVPLAGGARSLSGYFAKMFGFSKRR</sequence>
<organism evidence="4 5">
    <name type="scientific">Caldimonas brevitalea</name>
    <dbReference type="NCBI Taxonomy" id="413882"/>
    <lineage>
        <taxon>Bacteria</taxon>
        <taxon>Pseudomonadati</taxon>
        <taxon>Pseudomonadota</taxon>
        <taxon>Betaproteobacteria</taxon>
        <taxon>Burkholderiales</taxon>
        <taxon>Sphaerotilaceae</taxon>
        <taxon>Caldimonas</taxon>
    </lineage>
</organism>
<dbReference type="AlphaFoldDB" id="A0A0G3BSZ6"/>
<evidence type="ECO:0000256" key="1">
    <source>
        <dbReference type="ARBA" id="ARBA00022553"/>
    </source>
</evidence>
<dbReference type="PANTHER" id="PTHR44591:SF19">
    <property type="entry name" value="TWO-COMPONENT RESPONSE REGULATOR-RELATED"/>
    <property type="match status" value="1"/>
</dbReference>